<proteinExistence type="predicted"/>
<dbReference type="Proteomes" id="UP001221838">
    <property type="component" value="Unassembled WGS sequence"/>
</dbReference>
<keyword evidence="1" id="KW-0732">Signal</keyword>
<evidence type="ECO:0000256" key="1">
    <source>
        <dbReference type="SAM" id="SignalP"/>
    </source>
</evidence>
<gene>
    <name evidence="2" type="ORF">POL68_17935</name>
</gene>
<keyword evidence="3" id="KW-1185">Reference proteome</keyword>
<feature type="signal peptide" evidence="1">
    <location>
        <begin position="1"/>
        <end position="26"/>
    </location>
</feature>
<sequence length="126" mass="13232">MFLFKMKLLSAAAVTGGLLASTAAWADQPSVYDGLCTLSLSEPAYLGVETGGEQNGWLKYGVTWSATCSASFDVVFACGGGQGHSYLAAGSYSNYEVCRFPPTWSTYSITFGRPGTGIFASRTGPL</sequence>
<name>A0ABT5D9L2_9BACT</name>
<dbReference type="EMBL" id="JAQNDM010000002">
    <property type="protein sequence ID" value="MDC0710362.1"/>
    <property type="molecule type" value="Genomic_DNA"/>
</dbReference>
<accession>A0ABT5D9L2</accession>
<reference evidence="2 3" key="1">
    <citation type="submission" date="2022-11" db="EMBL/GenBank/DDBJ databases">
        <title>Minimal conservation of predation-associated metabolite biosynthetic gene clusters underscores biosynthetic potential of Myxococcota including descriptions for ten novel species: Archangium lansinium sp. nov., Myxococcus landrumus sp. nov., Nannocystis bai.</title>
        <authorList>
            <person name="Ahearne A."/>
            <person name="Stevens C."/>
            <person name="Dowd S."/>
        </authorList>
    </citation>
    <scope>NUCLEOTIDE SEQUENCE [LARGE SCALE GENOMIC DNA]</scope>
    <source>
        <strain evidence="2 3">NCWAL01</strain>
    </source>
</reference>
<protein>
    <submittedName>
        <fullName evidence="2">Uncharacterized protein</fullName>
    </submittedName>
</protein>
<evidence type="ECO:0000313" key="2">
    <source>
        <dbReference type="EMBL" id="MDC0710362.1"/>
    </source>
</evidence>
<comment type="caution">
    <text evidence="2">The sequence shown here is derived from an EMBL/GenBank/DDBJ whole genome shotgun (WGS) entry which is preliminary data.</text>
</comment>
<organism evidence="2 3">
    <name type="scientific">Stigmatella ashevillensis</name>
    <dbReference type="NCBI Taxonomy" id="2995309"/>
    <lineage>
        <taxon>Bacteria</taxon>
        <taxon>Pseudomonadati</taxon>
        <taxon>Myxococcota</taxon>
        <taxon>Myxococcia</taxon>
        <taxon>Myxococcales</taxon>
        <taxon>Cystobacterineae</taxon>
        <taxon>Archangiaceae</taxon>
        <taxon>Stigmatella</taxon>
    </lineage>
</organism>
<feature type="chain" id="PRO_5045093085" evidence="1">
    <location>
        <begin position="27"/>
        <end position="126"/>
    </location>
</feature>
<dbReference type="RefSeq" id="WP_272139748.1">
    <property type="nucleotide sequence ID" value="NZ_JAQNDM010000002.1"/>
</dbReference>
<evidence type="ECO:0000313" key="3">
    <source>
        <dbReference type="Proteomes" id="UP001221838"/>
    </source>
</evidence>